<protein>
    <submittedName>
        <fullName evidence="1">Uncharacterized protein</fullName>
    </submittedName>
</protein>
<reference evidence="1" key="1">
    <citation type="submission" date="2015-12" db="EMBL/GenBank/DDBJ databases">
        <title>De novo transcriptome assembly of four potential Pierce s Disease insect vectors from Arizona vineyards.</title>
        <authorList>
            <person name="Tassone E.E."/>
        </authorList>
    </citation>
    <scope>NUCLEOTIDE SEQUENCE</scope>
</reference>
<sequence>MKLFFILMTITIGVSYFQFIYCRSLDKYLSFLDAEIVKQLMYPVKDDRNSLYDRINTYNTGLYDVAKAYGKKAEHAIPIANALKKLGMPDFAKVEIDYKKLQQTFDWEDIQITHLKCIIEDTRKLWAKLENPAVKVSGESTSSFQDHSYT</sequence>
<accession>A0A1B6CH34</accession>
<dbReference type="EMBL" id="GEDC01024618">
    <property type="protein sequence ID" value="JAS12680.1"/>
    <property type="molecule type" value="Transcribed_RNA"/>
</dbReference>
<evidence type="ECO:0000313" key="1">
    <source>
        <dbReference type="EMBL" id="JAS12680.1"/>
    </source>
</evidence>
<organism evidence="1">
    <name type="scientific">Clastoptera arizonana</name>
    <name type="common">Arizona spittle bug</name>
    <dbReference type="NCBI Taxonomy" id="38151"/>
    <lineage>
        <taxon>Eukaryota</taxon>
        <taxon>Metazoa</taxon>
        <taxon>Ecdysozoa</taxon>
        <taxon>Arthropoda</taxon>
        <taxon>Hexapoda</taxon>
        <taxon>Insecta</taxon>
        <taxon>Pterygota</taxon>
        <taxon>Neoptera</taxon>
        <taxon>Paraneoptera</taxon>
        <taxon>Hemiptera</taxon>
        <taxon>Auchenorrhyncha</taxon>
        <taxon>Cercopoidea</taxon>
        <taxon>Clastopteridae</taxon>
        <taxon>Clastoptera</taxon>
    </lineage>
</organism>
<name>A0A1B6CH34_9HEMI</name>
<dbReference type="AlphaFoldDB" id="A0A1B6CH34"/>
<gene>
    <name evidence="1" type="ORF">g.4797</name>
</gene>
<proteinExistence type="predicted"/>